<reference evidence="7" key="1">
    <citation type="journal article" date="2014" name="Int. J. Syst. Evol. Microbiol.">
        <title>Complete genome of a new Firmicutes species belonging to the dominant human colonic microbiota ('Ruminococcus bicirculans') reveals two chromosomes and a selective capacity to utilize plant glucans.</title>
        <authorList>
            <consortium name="NISC Comparative Sequencing Program"/>
            <person name="Wegmann U."/>
            <person name="Louis P."/>
            <person name="Goesmann A."/>
            <person name="Henrissat B."/>
            <person name="Duncan S.H."/>
            <person name="Flint H.J."/>
        </authorList>
    </citation>
    <scope>NUCLEOTIDE SEQUENCE</scope>
    <source>
        <strain evidence="7">CGMCC 1.10832</strain>
    </source>
</reference>
<dbReference type="InterPro" id="IPR003807">
    <property type="entry name" value="DUF202"/>
</dbReference>
<protein>
    <submittedName>
        <fullName evidence="8">DUF202 domain-containing protein</fullName>
    </submittedName>
</protein>
<dbReference type="RefSeq" id="WP_188466517.1">
    <property type="nucleotide sequence ID" value="NZ_BAABHU010000013.1"/>
</dbReference>
<reference evidence="8 9" key="2">
    <citation type="submission" date="2018-03" db="EMBL/GenBank/DDBJ databases">
        <title>Cross-interface Injection: A General Nanoliter Liquid Handling Method Applied to Single Cells Genome Amplification Automated Nanoliter Liquid Handling Applied to Single Cell Multiple Displacement Amplification.</title>
        <authorList>
            <person name="Yun J."/>
            <person name="Xu P."/>
            <person name="Xu J."/>
            <person name="Dai X."/>
            <person name="Wang Y."/>
            <person name="Zheng X."/>
            <person name="Cao C."/>
            <person name="Yi Q."/>
            <person name="Zhu Y."/>
            <person name="Wang L."/>
            <person name="Dong Z."/>
            <person name="Huang Y."/>
            <person name="Huang L."/>
            <person name="Du W."/>
        </authorList>
    </citation>
    <scope>NUCLEOTIDE SEQUENCE [LARGE SCALE GENOMIC DNA]</scope>
    <source>
        <strain evidence="8 9">Z-D1-2</strain>
    </source>
</reference>
<comment type="caution">
    <text evidence="8">The sequence shown here is derived from an EMBL/GenBank/DDBJ whole genome shotgun (WGS) entry which is preliminary data.</text>
</comment>
<reference evidence="7" key="4">
    <citation type="submission" date="2024-05" db="EMBL/GenBank/DDBJ databases">
        <authorList>
            <person name="Sun Q."/>
            <person name="Zhou Y."/>
        </authorList>
    </citation>
    <scope>NUCLEOTIDE SEQUENCE</scope>
    <source>
        <strain evidence="7">CGMCC 1.10832</strain>
    </source>
</reference>
<name>A0A2T4DRG7_9BACT</name>
<keyword evidence="3 5" id="KW-1133">Transmembrane helix</keyword>
<proteinExistence type="predicted"/>
<organism evidence="8 9">
    <name type="scientific">Marivirga lumbricoides</name>
    <dbReference type="NCBI Taxonomy" id="1046115"/>
    <lineage>
        <taxon>Bacteria</taxon>
        <taxon>Pseudomonadati</taxon>
        <taxon>Bacteroidota</taxon>
        <taxon>Cytophagia</taxon>
        <taxon>Cytophagales</taxon>
        <taxon>Marivirgaceae</taxon>
        <taxon>Marivirga</taxon>
    </lineage>
</organism>
<evidence type="ECO:0000259" key="6">
    <source>
        <dbReference type="Pfam" id="PF02656"/>
    </source>
</evidence>
<comment type="subcellular location">
    <subcellularLocation>
        <location evidence="1">Endomembrane system</location>
        <topology evidence="1">Multi-pass membrane protein</topology>
    </subcellularLocation>
</comment>
<keyword evidence="10" id="KW-1185">Reference proteome</keyword>
<dbReference type="AlphaFoldDB" id="A0A2T4DRG7"/>
<evidence type="ECO:0000313" key="10">
    <source>
        <dbReference type="Proteomes" id="UP000636010"/>
    </source>
</evidence>
<evidence type="ECO:0000256" key="1">
    <source>
        <dbReference type="ARBA" id="ARBA00004127"/>
    </source>
</evidence>
<gene>
    <name evidence="8" type="ORF">C9994_07455</name>
    <name evidence="7" type="ORF">GCM10011506_37680</name>
</gene>
<evidence type="ECO:0000313" key="7">
    <source>
        <dbReference type="EMBL" id="GGC48472.1"/>
    </source>
</evidence>
<sequence>MKKLRFPRIVSDYQNKEKIILRDFLALERTTLANERTLFAYIRTSLYLILGGIGLIQLKDFENIKWIGYFALALSFFLIVFGLFRFYKLRKKLRKFYNEKDLDRIEEMGENIKNESDVSKLKKN</sequence>
<dbReference type="Proteomes" id="UP000636010">
    <property type="component" value="Unassembled WGS sequence"/>
</dbReference>
<dbReference type="Proteomes" id="UP000240608">
    <property type="component" value="Unassembled WGS sequence"/>
</dbReference>
<reference evidence="10" key="3">
    <citation type="journal article" date="2019" name="Int. J. Syst. Evol. Microbiol.">
        <title>The Global Catalogue of Microorganisms (GCM) 10K type strain sequencing project: providing services to taxonomists for standard genome sequencing and annotation.</title>
        <authorList>
            <consortium name="The Broad Institute Genomics Platform"/>
            <consortium name="The Broad Institute Genome Sequencing Center for Infectious Disease"/>
            <person name="Wu L."/>
            <person name="Ma J."/>
        </authorList>
    </citation>
    <scope>NUCLEOTIDE SEQUENCE [LARGE SCALE GENOMIC DNA]</scope>
    <source>
        <strain evidence="10">CGMCC 1.10832</strain>
    </source>
</reference>
<dbReference type="EMBL" id="PYVU01000052">
    <property type="protein sequence ID" value="PTB96414.1"/>
    <property type="molecule type" value="Genomic_DNA"/>
</dbReference>
<feature type="domain" description="DUF202" evidence="6">
    <location>
        <begin position="29"/>
        <end position="91"/>
    </location>
</feature>
<evidence type="ECO:0000256" key="2">
    <source>
        <dbReference type="ARBA" id="ARBA00022692"/>
    </source>
</evidence>
<evidence type="ECO:0000256" key="4">
    <source>
        <dbReference type="ARBA" id="ARBA00023136"/>
    </source>
</evidence>
<feature type="transmembrane region" description="Helical" evidence="5">
    <location>
        <begin position="38"/>
        <end position="58"/>
    </location>
</feature>
<feature type="transmembrane region" description="Helical" evidence="5">
    <location>
        <begin position="64"/>
        <end position="87"/>
    </location>
</feature>
<dbReference type="EMBL" id="BMEC01000013">
    <property type="protein sequence ID" value="GGC48472.1"/>
    <property type="molecule type" value="Genomic_DNA"/>
</dbReference>
<evidence type="ECO:0000313" key="9">
    <source>
        <dbReference type="Proteomes" id="UP000240608"/>
    </source>
</evidence>
<keyword evidence="2 5" id="KW-0812">Transmembrane</keyword>
<dbReference type="Pfam" id="PF02656">
    <property type="entry name" value="DUF202"/>
    <property type="match status" value="1"/>
</dbReference>
<evidence type="ECO:0000256" key="5">
    <source>
        <dbReference type="SAM" id="Phobius"/>
    </source>
</evidence>
<evidence type="ECO:0000256" key="3">
    <source>
        <dbReference type="ARBA" id="ARBA00022989"/>
    </source>
</evidence>
<accession>A0A2T4DRG7</accession>
<dbReference type="GO" id="GO:0012505">
    <property type="term" value="C:endomembrane system"/>
    <property type="evidence" value="ECO:0007669"/>
    <property type="project" value="UniProtKB-SubCell"/>
</dbReference>
<keyword evidence="4 5" id="KW-0472">Membrane</keyword>
<evidence type="ECO:0000313" key="8">
    <source>
        <dbReference type="EMBL" id="PTB96414.1"/>
    </source>
</evidence>